<dbReference type="EMBL" id="BHXC01000007">
    <property type="protein sequence ID" value="GCB93967.1"/>
    <property type="molecule type" value="Genomic_DNA"/>
</dbReference>
<protein>
    <submittedName>
        <fullName evidence="1">DEAD/DEAH box helicase</fullName>
    </submittedName>
</protein>
<dbReference type="eggNOG" id="COG1201">
    <property type="taxonomic scope" value="Bacteria"/>
</dbReference>
<evidence type="ECO:0000313" key="2">
    <source>
        <dbReference type="Proteomes" id="UP000288351"/>
    </source>
</evidence>
<reference evidence="1 2" key="1">
    <citation type="journal article" date="2019" name="Microbiol. Resour. Announc.">
        <title>Draft Genome Sequence of the Most Traditional epsilon-Poly-l-Lysine Producer, Streptomyces albulus NBRC14147.</title>
        <authorList>
            <person name="Yamanaka K."/>
            <person name="Hamano Y."/>
        </authorList>
    </citation>
    <scope>NUCLEOTIDE SEQUENCE [LARGE SCALE GENOMIC DNA]</scope>
    <source>
        <strain evidence="1 2">NBRC 14147</strain>
    </source>
</reference>
<keyword evidence="1" id="KW-0378">Hydrolase</keyword>
<accession>A0A059WAA2</accession>
<dbReference type="AlphaFoldDB" id="A0A059WAA2"/>
<gene>
    <name evidence="1" type="ORF">SALB_06762</name>
</gene>
<comment type="caution">
    <text evidence="1">The sequence shown here is derived from an EMBL/GenBank/DDBJ whole genome shotgun (WGS) entry which is preliminary data.</text>
</comment>
<keyword evidence="1" id="KW-0067">ATP-binding</keyword>
<organism evidence="1 2">
    <name type="scientific">Streptomyces noursei</name>
    <name type="common">Streptomyces albulus</name>
    <dbReference type="NCBI Taxonomy" id="1971"/>
    <lineage>
        <taxon>Bacteria</taxon>
        <taxon>Bacillati</taxon>
        <taxon>Actinomycetota</taxon>
        <taxon>Actinomycetes</taxon>
        <taxon>Kitasatosporales</taxon>
        <taxon>Streptomycetaceae</taxon>
        <taxon>Streptomyces</taxon>
    </lineage>
</organism>
<keyword evidence="1" id="KW-0347">Helicase</keyword>
<keyword evidence="1" id="KW-0547">Nucleotide-binding</keyword>
<evidence type="ECO:0000313" key="1">
    <source>
        <dbReference type="EMBL" id="GCB93967.1"/>
    </source>
</evidence>
<proteinExistence type="predicted"/>
<dbReference type="GO" id="GO:0004386">
    <property type="term" value="F:helicase activity"/>
    <property type="evidence" value="ECO:0007669"/>
    <property type="project" value="UniProtKB-KW"/>
</dbReference>
<sequence>MWPLGGDPAQAATDPRLHSAVEALVDGARAGAVGTLTTERINGTSALTSPYAPVLEAAGFHPTPRGMRLRG</sequence>
<dbReference type="STRING" id="68570.DC74_5844"/>
<name>A0A059WAA2_STRNR</name>
<dbReference type="Proteomes" id="UP000288351">
    <property type="component" value="Unassembled WGS sequence"/>
</dbReference>